<reference evidence="1 2" key="1">
    <citation type="submission" date="2019-07" db="EMBL/GenBank/DDBJ databases">
        <title>Whole genome shotgun sequence of Novosphingobium sediminis NBRC 106119.</title>
        <authorList>
            <person name="Hosoyama A."/>
            <person name="Uohara A."/>
            <person name="Ohji S."/>
            <person name="Ichikawa N."/>
        </authorList>
    </citation>
    <scope>NUCLEOTIDE SEQUENCE [LARGE SCALE GENOMIC DNA]</scope>
    <source>
        <strain evidence="1 2">NBRC 106119</strain>
    </source>
</reference>
<dbReference type="OrthoDB" id="266253at2"/>
<dbReference type="EMBL" id="BJYR01000003">
    <property type="protein sequence ID" value="GEN98738.1"/>
    <property type="molecule type" value="Genomic_DNA"/>
</dbReference>
<gene>
    <name evidence="1" type="ORF">NSE01_05710</name>
</gene>
<evidence type="ECO:0008006" key="3">
    <source>
        <dbReference type="Google" id="ProtNLM"/>
    </source>
</evidence>
<sequence>MACTCDTHDCTALAIPAGLQTIPRAIGTFSEWRTALLGAIGREPLLDAWRARDRADFGVMLTEMFAYMGDVTSFYDMRTCNAAYLGTASDPAAVRALTGLLGYKPRPGLGASVWLSAQADGVRPVSIPQGTAFRSGAFPGSPPQVFEVQQAETADPRVNRLAIDRVPATSLPSPLTGLPVEASTLRAGSGTLVVIASPGGLVAARIAQAAPMALRIRRPVTMAAFAAAVTPPSGATYANTRLLRGGARCGVWKHSAVAGDPAVLSGATLALEARVPIHAGDVVAFEAGGVIAARCVISVGEAQFTVLAGQTSTLTDSANKVSTLVSPAVTVGTTTITLDSALPYAAADLPGLVVHYAMADAATLHAPLKDTLASGDPVHLPDFIDPPRVPVTHVALEDAHGEAVVTSGALDAASRSAALSAAPIWPQDLVQPVKLYGNTFLATRGESVHGEVIGTGNAALPLQTFRLKKKPLTYLAAANAAGRVSTLAIHVGGVQWREVDSFYGQPADAPVYVVRHDAQGETDIDFGGALRLPSGAQVTADYRFGAGSAVPPADSVKQIARPIAKLRSVRNVLPAFGGADAEAAEEIRYRGPASALLLGRAISLVDIEAAAAQTSGVRAVRAVWAWDRTGQRPAAMVRYIGDPQLAAPIRAALRALAEDDAPITVISAAAQSVRLDVAIDVSPDYVADAVAGAVGAVLFAPVGLPGTGGLLRPERLGPDSAVFASMVIKAIMDVPGVTALSALSLDGTPFTDVARAPAAGSYFDFADGGVRVNGRLAG</sequence>
<dbReference type="AlphaFoldDB" id="A0A512AGA0"/>
<protein>
    <recommendedName>
        <fullName evidence="3">Baseplate protein J-like domain-containing protein</fullName>
    </recommendedName>
</protein>
<accession>A0A512AGA0</accession>
<proteinExistence type="predicted"/>
<dbReference type="RefSeq" id="WP_147158123.1">
    <property type="nucleotide sequence ID" value="NZ_BJYR01000003.1"/>
</dbReference>
<evidence type="ECO:0000313" key="1">
    <source>
        <dbReference type="EMBL" id="GEN98738.1"/>
    </source>
</evidence>
<keyword evidence="2" id="KW-1185">Reference proteome</keyword>
<comment type="caution">
    <text evidence="1">The sequence shown here is derived from an EMBL/GenBank/DDBJ whole genome shotgun (WGS) entry which is preliminary data.</text>
</comment>
<dbReference type="Proteomes" id="UP000321464">
    <property type="component" value="Unassembled WGS sequence"/>
</dbReference>
<organism evidence="1 2">
    <name type="scientific">Novosphingobium sediminis</name>
    <dbReference type="NCBI Taxonomy" id="707214"/>
    <lineage>
        <taxon>Bacteria</taxon>
        <taxon>Pseudomonadati</taxon>
        <taxon>Pseudomonadota</taxon>
        <taxon>Alphaproteobacteria</taxon>
        <taxon>Sphingomonadales</taxon>
        <taxon>Sphingomonadaceae</taxon>
        <taxon>Novosphingobium</taxon>
    </lineage>
</organism>
<evidence type="ECO:0000313" key="2">
    <source>
        <dbReference type="Proteomes" id="UP000321464"/>
    </source>
</evidence>
<name>A0A512AGA0_9SPHN</name>